<dbReference type="EMBL" id="CAJDYZ010006356">
    <property type="protein sequence ID" value="CAD1473285.1"/>
    <property type="molecule type" value="Genomic_DNA"/>
</dbReference>
<evidence type="ECO:0000313" key="2">
    <source>
        <dbReference type="Proteomes" id="UP000752696"/>
    </source>
</evidence>
<accession>A0A6V7H6I5</accession>
<evidence type="ECO:0000313" key="1">
    <source>
        <dbReference type="EMBL" id="CAD1473285.1"/>
    </source>
</evidence>
<gene>
    <name evidence="1" type="ORF">MHI_LOCUS369157</name>
</gene>
<proteinExistence type="predicted"/>
<feature type="non-terminal residue" evidence="1">
    <location>
        <position position="104"/>
    </location>
</feature>
<comment type="caution">
    <text evidence="1">The sequence shown here is derived from an EMBL/GenBank/DDBJ whole genome shotgun (WGS) entry which is preliminary data.</text>
</comment>
<dbReference type="AlphaFoldDB" id="A0A6V7H6I5"/>
<protein>
    <submittedName>
        <fullName evidence="1">Uncharacterized protein</fullName>
    </submittedName>
</protein>
<reference evidence="1" key="1">
    <citation type="submission" date="2020-07" db="EMBL/GenBank/DDBJ databases">
        <authorList>
            <person name="Nazaruddin N."/>
        </authorList>
    </citation>
    <scope>NUCLEOTIDE SEQUENCE</scope>
</reference>
<name>A0A6V7H6I5_9HYME</name>
<sequence length="104" mass="12357">MFSKVSDFNEFKIICQKKKNIEYQTYTINSNHRQKTITVVFKGLIRLTVFRVRESIKNQGLNPLYCAEIVTHTKYPIYRVTFTSETTVTQINHVLVYRNHKDLL</sequence>
<organism evidence="1 2">
    <name type="scientific">Heterotrigona itama</name>
    <dbReference type="NCBI Taxonomy" id="395501"/>
    <lineage>
        <taxon>Eukaryota</taxon>
        <taxon>Metazoa</taxon>
        <taxon>Ecdysozoa</taxon>
        <taxon>Arthropoda</taxon>
        <taxon>Hexapoda</taxon>
        <taxon>Insecta</taxon>
        <taxon>Pterygota</taxon>
        <taxon>Neoptera</taxon>
        <taxon>Endopterygota</taxon>
        <taxon>Hymenoptera</taxon>
        <taxon>Apocrita</taxon>
        <taxon>Aculeata</taxon>
        <taxon>Apoidea</taxon>
        <taxon>Anthophila</taxon>
        <taxon>Apidae</taxon>
        <taxon>Heterotrigona</taxon>
    </lineage>
</organism>
<keyword evidence="2" id="KW-1185">Reference proteome</keyword>
<dbReference type="Proteomes" id="UP000752696">
    <property type="component" value="Unassembled WGS sequence"/>
</dbReference>